<proteinExistence type="predicted"/>
<evidence type="ECO:0000313" key="2">
    <source>
        <dbReference type="Proteomes" id="UP000049983"/>
    </source>
</evidence>
<reference evidence="2" key="1">
    <citation type="submission" date="2015-07" db="EMBL/GenBank/DDBJ databases">
        <authorList>
            <person name="Rodrigo-Torres Lidia"/>
            <person name="Arahal R.David."/>
        </authorList>
    </citation>
    <scope>NUCLEOTIDE SEQUENCE [LARGE SCALE GENOMIC DNA]</scope>
    <source>
        <strain evidence="2">CECT 5096</strain>
    </source>
</reference>
<dbReference type="Proteomes" id="UP000049983">
    <property type="component" value="Unassembled WGS sequence"/>
</dbReference>
<protein>
    <submittedName>
        <fullName evidence="1">Uncharacterized protein</fullName>
    </submittedName>
</protein>
<accession>A0A0M6ZM88</accession>
<evidence type="ECO:0000313" key="1">
    <source>
        <dbReference type="EMBL" id="CTQ63885.1"/>
    </source>
</evidence>
<gene>
    <name evidence="1" type="ORF">LA5096_00180</name>
</gene>
<name>A0A0M6ZM88_9HYPH</name>
<organism evidence="1 2">
    <name type="scientific">Roseibium album</name>
    <dbReference type="NCBI Taxonomy" id="311410"/>
    <lineage>
        <taxon>Bacteria</taxon>
        <taxon>Pseudomonadati</taxon>
        <taxon>Pseudomonadota</taxon>
        <taxon>Alphaproteobacteria</taxon>
        <taxon>Hyphomicrobiales</taxon>
        <taxon>Stappiaceae</taxon>
        <taxon>Roseibium</taxon>
    </lineage>
</organism>
<sequence>MCLSALQATPAGQQISVMIVVADKAFDAGVKIPRQEFVFQEDEVFQGLMPAFNFSLFLPMSGRTTNMIHALVAEPVSKFTRDATRTIVELQAGFAPNGYLIAAKGFKDQFQCR</sequence>
<keyword evidence="2" id="KW-1185">Reference proteome</keyword>
<dbReference type="EMBL" id="CXWC01000001">
    <property type="protein sequence ID" value="CTQ63885.1"/>
    <property type="molecule type" value="Genomic_DNA"/>
</dbReference>
<dbReference type="AlphaFoldDB" id="A0A0M6ZM88"/>